<evidence type="ECO:0000313" key="3">
    <source>
        <dbReference type="Proteomes" id="UP000095284"/>
    </source>
</evidence>
<evidence type="ECO:0000313" key="4">
    <source>
        <dbReference type="Proteomes" id="UP000659654"/>
    </source>
</evidence>
<dbReference type="EMBL" id="CAJFDI010000003">
    <property type="protein sequence ID" value="CAD5220441.1"/>
    <property type="molecule type" value="Genomic_DNA"/>
</dbReference>
<keyword evidence="4" id="KW-1185">Reference proteome</keyword>
<feature type="compositionally biased region" description="Low complexity" evidence="1">
    <location>
        <begin position="43"/>
        <end position="54"/>
    </location>
</feature>
<dbReference type="EMBL" id="CAJFCV020000003">
    <property type="protein sequence ID" value="CAG9106596.1"/>
    <property type="molecule type" value="Genomic_DNA"/>
</dbReference>
<dbReference type="Proteomes" id="UP000095284">
    <property type="component" value="Unplaced"/>
</dbReference>
<evidence type="ECO:0000256" key="1">
    <source>
        <dbReference type="SAM" id="MobiDB-lite"/>
    </source>
</evidence>
<feature type="compositionally biased region" description="Polar residues" evidence="1">
    <location>
        <begin position="55"/>
        <end position="70"/>
    </location>
</feature>
<dbReference type="AlphaFoldDB" id="A0A1I7RZC8"/>
<name>A0A1I7RZC8_BURXY</name>
<accession>A0A1I7RZC8</accession>
<protein>
    <submittedName>
        <fullName evidence="2">(pine wood nematode) hypothetical protein</fullName>
    </submittedName>
</protein>
<reference evidence="2" key="2">
    <citation type="submission" date="2020-09" db="EMBL/GenBank/DDBJ databases">
        <authorList>
            <person name="Kikuchi T."/>
        </authorList>
    </citation>
    <scope>NUCLEOTIDE SEQUENCE</scope>
    <source>
        <strain evidence="2">Ka4C1</strain>
    </source>
</reference>
<organism evidence="3 5">
    <name type="scientific">Bursaphelenchus xylophilus</name>
    <name type="common">Pinewood nematode worm</name>
    <name type="synonym">Aphelenchoides xylophilus</name>
    <dbReference type="NCBI Taxonomy" id="6326"/>
    <lineage>
        <taxon>Eukaryota</taxon>
        <taxon>Metazoa</taxon>
        <taxon>Ecdysozoa</taxon>
        <taxon>Nematoda</taxon>
        <taxon>Chromadorea</taxon>
        <taxon>Rhabditida</taxon>
        <taxon>Tylenchina</taxon>
        <taxon>Tylenchomorpha</taxon>
        <taxon>Aphelenchoidea</taxon>
        <taxon>Aphelenchoididae</taxon>
        <taxon>Bursaphelenchus</taxon>
    </lineage>
</organism>
<dbReference type="WBParaSite" id="BXY_0609800.1">
    <property type="protein sequence ID" value="BXY_0609800.1"/>
    <property type="gene ID" value="BXY_0609800"/>
</dbReference>
<gene>
    <name evidence="2" type="ORF">BXYJ_LOCUS6180</name>
</gene>
<dbReference type="Proteomes" id="UP000659654">
    <property type="component" value="Unassembled WGS sequence"/>
</dbReference>
<dbReference type="Proteomes" id="UP000582659">
    <property type="component" value="Unassembled WGS sequence"/>
</dbReference>
<evidence type="ECO:0000313" key="5">
    <source>
        <dbReference type="WBParaSite" id="BXY_0609800.1"/>
    </source>
</evidence>
<proteinExistence type="predicted"/>
<feature type="region of interest" description="Disordered" evidence="1">
    <location>
        <begin position="14"/>
        <end position="73"/>
    </location>
</feature>
<sequence length="219" mass="25003">MWDSYKLYLEEQQKLRTKRAKKPTDDEANSGSLTPSPLPPQQQEPEPSHGSPSSANAQKANVARTYQNQPVEKKRLTTADLPFSFSSLLEVCQGVDQDMNDEDIDVLLVENQGVEAVFEIPDLGDFTQWPEKKPETNEPFSNRREVAFFHTTYPESQEDPYSIVFGPNPSEEASEFVVDESHPRCLLNKMIKPVGITHLRRMRMEEAARRKARPIAFPR</sequence>
<evidence type="ECO:0000313" key="2">
    <source>
        <dbReference type="EMBL" id="CAD5220441.1"/>
    </source>
</evidence>
<reference evidence="5" key="1">
    <citation type="submission" date="2016-11" db="UniProtKB">
        <authorList>
            <consortium name="WormBaseParasite"/>
        </authorList>
    </citation>
    <scope>IDENTIFICATION</scope>
</reference>